<evidence type="ECO:0000313" key="1">
    <source>
        <dbReference type="EMBL" id="MFB5192589.1"/>
    </source>
</evidence>
<dbReference type="EMBL" id="JBDXSU010000025">
    <property type="protein sequence ID" value="MFB5192589.1"/>
    <property type="molecule type" value="Genomic_DNA"/>
</dbReference>
<organism evidence="1 2">
    <name type="scientific">Alicyclobacillus fastidiosus</name>
    <dbReference type="NCBI Taxonomy" id="392011"/>
    <lineage>
        <taxon>Bacteria</taxon>
        <taxon>Bacillati</taxon>
        <taxon>Bacillota</taxon>
        <taxon>Bacilli</taxon>
        <taxon>Bacillales</taxon>
        <taxon>Alicyclobacillaceae</taxon>
        <taxon>Alicyclobacillus</taxon>
    </lineage>
</organism>
<proteinExistence type="predicted"/>
<name>A0ABV5AK01_9BACL</name>
<dbReference type="RefSeq" id="WP_275475946.1">
    <property type="nucleotide sequence ID" value="NZ_CP162940.1"/>
</dbReference>
<evidence type="ECO:0000313" key="2">
    <source>
        <dbReference type="Proteomes" id="UP001579974"/>
    </source>
</evidence>
<protein>
    <submittedName>
        <fullName evidence="1">Uncharacterized protein</fullName>
    </submittedName>
</protein>
<reference evidence="1 2" key="1">
    <citation type="journal article" date="2024" name="Int. J. Mol. Sci.">
        <title>Exploration of Alicyclobacillus spp. Genome in Search of Antibiotic Resistance.</title>
        <authorList>
            <person name="Bucka-Kolendo J."/>
            <person name="Kiousi D.E."/>
            <person name="Dekowska A."/>
            <person name="Mikolajczuk-Szczyrba A."/>
            <person name="Karadedos D.M."/>
            <person name="Michael P."/>
            <person name="Galanis A."/>
            <person name="Sokolowska B."/>
        </authorList>
    </citation>
    <scope>NUCLEOTIDE SEQUENCE [LARGE SCALE GENOMIC DNA]</scope>
    <source>
        <strain evidence="1 2">KKP 3000</strain>
    </source>
</reference>
<sequence>MGRLSKYGIALAPSGVISGLLKGTLDLWSYDYKNPANAFRDQSIQLRNLCDDALAQYTAQLRTELHTLRQKLPQPTRENPYPPMEGIEAVKAFEDYIREIETLRTQVRSAVSPPNDFVKHSQVENEQFLAELVDLDRELLQALSVIDEDVIVEVRGILHKRTDRVRAFTAS</sequence>
<comment type="caution">
    <text evidence="1">The sequence shown here is derived from an EMBL/GenBank/DDBJ whole genome shotgun (WGS) entry which is preliminary data.</text>
</comment>
<accession>A0ABV5AK01</accession>
<keyword evidence="2" id="KW-1185">Reference proteome</keyword>
<dbReference type="Proteomes" id="UP001579974">
    <property type="component" value="Unassembled WGS sequence"/>
</dbReference>
<gene>
    <name evidence="1" type="ORF">KKP3000_001796</name>
</gene>